<dbReference type="InterPro" id="IPR002156">
    <property type="entry name" value="RNaseH_domain"/>
</dbReference>
<accession>A0ABR0U163</accession>
<dbReference type="Proteomes" id="UP001318860">
    <property type="component" value="Unassembled WGS sequence"/>
</dbReference>
<evidence type="ECO:0000313" key="4">
    <source>
        <dbReference type="Proteomes" id="UP001318860"/>
    </source>
</evidence>
<evidence type="ECO:0000313" key="3">
    <source>
        <dbReference type="EMBL" id="KAK6116069.1"/>
    </source>
</evidence>
<dbReference type="EMBL" id="JABTTQ020003506">
    <property type="protein sequence ID" value="KAK6116069.1"/>
    <property type="molecule type" value="Genomic_DNA"/>
</dbReference>
<dbReference type="PANTHER" id="PTHR47074">
    <property type="entry name" value="BNAC02G40300D PROTEIN"/>
    <property type="match status" value="1"/>
</dbReference>
<protein>
    <submittedName>
        <fullName evidence="3">Uncharacterized protein</fullName>
    </submittedName>
</protein>
<dbReference type="Gene3D" id="3.30.420.10">
    <property type="entry name" value="Ribonuclease H-like superfamily/Ribonuclease H"/>
    <property type="match status" value="1"/>
</dbReference>
<dbReference type="Pfam" id="PF13966">
    <property type="entry name" value="zf-RVT"/>
    <property type="match status" value="1"/>
</dbReference>
<name>A0ABR0U163_REHGL</name>
<dbReference type="SUPFAM" id="SSF53098">
    <property type="entry name" value="Ribonuclease H-like"/>
    <property type="match status" value="1"/>
</dbReference>
<sequence>MFVADLINWETRSWNFTLLHELFNTEDIKVIKTIPIRHLVCQDRMVRHYTKNGSYTVKSGYQIAKAIADMEEGVPSTSGNPNKIWNWLWHLRVPPKVQTFVWRCIHGALPTFSNLMRKRTNLEPGCRRCGTTIETPEHALRDCQWASFLWAASPLRIVPDENLKRGTIADWINSIMDTKDQDLHDMFVMILWIAWHARNKFVYQNHQIDHKTCLDIAMHRLSEFHSTVKDGAKISLDRVAVFSEKWIPPMEGFVKINCDTSIRENIGTGTGAIIRDNSGKALTAAHRLRSEELEVDVAEAFACLDGLLLAKDAGYSKVILETDNTTIYFKLKKMDRDFSYLGGIISDILDLFCSFEMVIPSCVKRSGNFAAHHLARNAFVLFSFESVVGEIPNHVERLLREKIS</sequence>
<dbReference type="PANTHER" id="PTHR47074:SF48">
    <property type="entry name" value="POLYNUCLEOTIDYL TRANSFERASE, RIBONUCLEASE H-LIKE SUPERFAMILY PROTEIN"/>
    <property type="match status" value="1"/>
</dbReference>
<organism evidence="3 4">
    <name type="scientific">Rehmannia glutinosa</name>
    <name type="common">Chinese foxglove</name>
    <dbReference type="NCBI Taxonomy" id="99300"/>
    <lineage>
        <taxon>Eukaryota</taxon>
        <taxon>Viridiplantae</taxon>
        <taxon>Streptophyta</taxon>
        <taxon>Embryophyta</taxon>
        <taxon>Tracheophyta</taxon>
        <taxon>Spermatophyta</taxon>
        <taxon>Magnoliopsida</taxon>
        <taxon>eudicotyledons</taxon>
        <taxon>Gunneridae</taxon>
        <taxon>Pentapetalae</taxon>
        <taxon>asterids</taxon>
        <taxon>lamiids</taxon>
        <taxon>Lamiales</taxon>
        <taxon>Orobanchaceae</taxon>
        <taxon>Rehmannieae</taxon>
        <taxon>Rehmannia</taxon>
    </lineage>
</organism>
<dbReference type="InterPro" id="IPR052929">
    <property type="entry name" value="RNase_H-like_EbsB-rel"/>
</dbReference>
<dbReference type="Pfam" id="PF13456">
    <property type="entry name" value="RVT_3"/>
    <property type="match status" value="1"/>
</dbReference>
<dbReference type="CDD" id="cd06222">
    <property type="entry name" value="RNase_H_like"/>
    <property type="match status" value="1"/>
</dbReference>
<dbReference type="InterPro" id="IPR036397">
    <property type="entry name" value="RNaseH_sf"/>
</dbReference>
<feature type="domain" description="Reverse transcriptase zinc-binding" evidence="2">
    <location>
        <begin position="79"/>
        <end position="150"/>
    </location>
</feature>
<comment type="caution">
    <text evidence="3">The sequence shown here is derived from an EMBL/GenBank/DDBJ whole genome shotgun (WGS) entry which is preliminary data.</text>
</comment>
<dbReference type="InterPro" id="IPR026960">
    <property type="entry name" value="RVT-Znf"/>
</dbReference>
<feature type="domain" description="RNase H type-1" evidence="1">
    <location>
        <begin position="257"/>
        <end position="378"/>
    </location>
</feature>
<gene>
    <name evidence="3" type="ORF">DH2020_008338</name>
</gene>
<dbReference type="InterPro" id="IPR044730">
    <property type="entry name" value="RNase_H-like_dom_plant"/>
</dbReference>
<evidence type="ECO:0000259" key="1">
    <source>
        <dbReference type="Pfam" id="PF13456"/>
    </source>
</evidence>
<proteinExistence type="predicted"/>
<reference evidence="3 4" key="1">
    <citation type="journal article" date="2021" name="Comput. Struct. Biotechnol. J.">
        <title>De novo genome assembly of the potent medicinal plant Rehmannia glutinosa using nanopore technology.</title>
        <authorList>
            <person name="Ma L."/>
            <person name="Dong C."/>
            <person name="Song C."/>
            <person name="Wang X."/>
            <person name="Zheng X."/>
            <person name="Niu Y."/>
            <person name="Chen S."/>
            <person name="Feng W."/>
        </authorList>
    </citation>
    <scope>NUCLEOTIDE SEQUENCE [LARGE SCALE GENOMIC DNA]</scope>
    <source>
        <strain evidence="3">DH-2019</strain>
    </source>
</reference>
<evidence type="ECO:0000259" key="2">
    <source>
        <dbReference type="Pfam" id="PF13966"/>
    </source>
</evidence>
<dbReference type="InterPro" id="IPR012337">
    <property type="entry name" value="RNaseH-like_sf"/>
</dbReference>
<keyword evidence="4" id="KW-1185">Reference proteome</keyword>